<dbReference type="RefSeq" id="YP_001648263.2">
    <property type="nucleotide sequence ID" value="NC_010191.2"/>
</dbReference>
<dbReference type="KEGG" id="vg:5845720"/>
<sequence length="633" mass="71140">MSQQLREFVKRSGVEVRPGNSPSSVSTTASNNALIKEIEADMAFPPRLEKNIMSNENYGEFAQFVNVSNSNSNNNINEVIAAAERPTFKISKLNPGMFNATVNRNFSAETRINLKKILLKTPLPKTPIGEGLYLDTKEINGIYGRFATGFSHTREYGKKGDISKDFFTVQMKVTISDDTEAKGATINFYKNGKIRFSGGFIGSNISNQPELIRRFIVNSYSDKEAFLYTPFEYNNLSGQFRVNGIFKSMDMLAQRLATRYGAMDVKYDPELSPFMYVTYKGHKYILAKSGNIQISGAPSPADMLSAYTDGSQLAKMLYEGGEITLTASVPNRLVRGKPARKKAILTKKQTAALKIDAKQCMRMPKSELVDLAKKMGVVGITTSTKKEEICEKIKKISGVKSATFRNTQKNKNVALVGSGNNFKVGRATCTGYSKTELLRVAGILKIKLDPKETKTTLCKKIESARNAMLAPKPKPKTPPTRKEVAQKKKNVKKDAVIKKRGLNENSIRKDIVKLYGKRWMTRYKNVMPSLDKDVREMKARLNKLSTGNKQGVPFKKDVDTLKKRLVNRWKGERGRNLEKKVVRNQLNVTGVPNKLVAQYRDAATNYIMKNGPTMKQLENYKKTWINLRNKSQR</sequence>
<reference evidence="2 3" key="1">
    <citation type="journal article" date="2008" name="PLoS ONE">
        <title>Life-cycle and genome of OtV5, a large DNA virus of the pelagic marine unicellular green alga Ostreococcus tauri.</title>
        <authorList>
            <person name="Derelle E."/>
            <person name="Ferraz C."/>
            <person name="Escande M.L."/>
            <person name="Eychenie S."/>
            <person name="Cooke R."/>
            <person name="Piganeau G."/>
            <person name="Desdevises Y."/>
            <person name="Bellec L."/>
            <person name="Moreau H."/>
            <person name="Grimsley N."/>
        </authorList>
    </citation>
    <scope>NUCLEOTIDE SEQUENCE [LARGE SCALE GENOMIC DNA]</scope>
    <source>
        <strain evidence="2 3">OtV5</strain>
    </source>
</reference>
<feature type="region of interest" description="Disordered" evidence="1">
    <location>
        <begin position="469"/>
        <end position="490"/>
    </location>
</feature>
<evidence type="ECO:0000313" key="2">
    <source>
        <dbReference type="EMBL" id="ABY27967.2"/>
    </source>
</evidence>
<dbReference type="OrthoDB" id="2650at10239"/>
<dbReference type="EMBL" id="EU304328">
    <property type="protein sequence ID" value="ABY27967.2"/>
    <property type="molecule type" value="Genomic_DNA"/>
</dbReference>
<feature type="compositionally biased region" description="Basic and acidic residues" evidence="1">
    <location>
        <begin position="480"/>
        <end position="490"/>
    </location>
</feature>
<name>A9YW84_9PHYC</name>
<dbReference type="GeneID" id="5845720"/>
<protein>
    <submittedName>
        <fullName evidence="2">Uncharacterized protein</fullName>
    </submittedName>
</protein>
<proteinExistence type="predicted"/>
<evidence type="ECO:0000256" key="1">
    <source>
        <dbReference type="SAM" id="MobiDB-lite"/>
    </source>
</evidence>
<accession>A9YW84</accession>
<organism evidence="2 3">
    <name type="scientific">Ostreococcus tauri virus OtV5</name>
    <dbReference type="NCBI Taxonomy" id="1785753"/>
    <lineage>
        <taxon>Viruses</taxon>
        <taxon>Varidnaviria</taxon>
        <taxon>Bamfordvirae</taxon>
        <taxon>Nucleocytoviricota</taxon>
        <taxon>Megaviricetes</taxon>
        <taxon>Algavirales</taxon>
        <taxon>Phycodnaviridae</taxon>
        <taxon>Prasinovirus</taxon>
        <taxon>Prasinovirus ostreotauri</taxon>
    </lineage>
</organism>
<keyword evidence="3" id="KW-1185">Reference proteome</keyword>
<feature type="region of interest" description="Disordered" evidence="1">
    <location>
        <begin position="9"/>
        <end position="28"/>
    </location>
</feature>
<dbReference type="Proteomes" id="UP000203890">
    <property type="component" value="Segment"/>
</dbReference>
<evidence type="ECO:0000313" key="3">
    <source>
        <dbReference type="Proteomes" id="UP000203890"/>
    </source>
</evidence>
<gene>
    <name evidence="2" type="ORF">OtV5_167c</name>
</gene>